<comment type="caution">
    <text evidence="4">The sequence shown here is derived from an EMBL/GenBank/DDBJ whole genome shotgun (WGS) entry which is preliminary data.</text>
</comment>
<proteinExistence type="predicted"/>
<dbReference type="InterPro" id="IPR043504">
    <property type="entry name" value="Peptidase_S1_PA_chymotrypsin"/>
</dbReference>
<dbReference type="InterPro" id="IPR050498">
    <property type="entry name" value="Ycf3"/>
</dbReference>
<feature type="repeat" description="TPR" evidence="3">
    <location>
        <begin position="246"/>
        <end position="279"/>
    </location>
</feature>
<dbReference type="Proteomes" id="UP000629098">
    <property type="component" value="Unassembled WGS sequence"/>
</dbReference>
<dbReference type="RefSeq" id="WP_190834622.1">
    <property type="nucleotide sequence ID" value="NZ_CAWPPI010000085.1"/>
</dbReference>
<sequence length="569" mass="62472">MNFYHRLAPALIGVSIALVRSQIAVAISASEVSKIAKEVTVLIQSQSKQPKYGSGVIIKREGNTYTVLTAAHVVEVADKYEIVTSDNQRYSLNYSTKKKLPEVDLAIVQFTSNRNYTVAKMGNSDTSTEGTTAYVTGYPEPTFAIDKSVYNFTTGQITANASKALREGYALVYSNNTSEGMSGGAVMNEKAELVGIHGRTDKDPKQTKTGFNLGIPINTFLRLSATSGVNVGVSAPNTQVVTKPLASDFYIQGGDKYLKGDFKGAIGDYTEALHLNPNYAEAYLDRGRTRYESGDKQGAISDFNQALRINPNLAIAYNNRGITSYESGDKQGAIADYNQALRINPNLALAYVNRGNARDDLGDKQGAFADFNMALRINPNYAYAYYHRGITRSTLGDKQGAIADFDSALRINSNYAPLYFKRGVARDDLGDKQGAIADFNQALRINPKYALAYVSRGNVRDDLGDKQGAIADYKTALQIDPNNAYAYYNRGVTRFRLGDKQGAIADYNSALRINPNYAQAYNNRGIIRSELGDKQGGIADLQKAADLYRQQGKTENYQKVQELIRKFQQ</sequence>
<dbReference type="InterPro" id="IPR009003">
    <property type="entry name" value="Peptidase_S1_PA"/>
</dbReference>
<accession>A0A8J7CG22</accession>
<name>A0A8J7CG22_9CYAN</name>
<keyword evidence="2 3" id="KW-0802">TPR repeat</keyword>
<dbReference type="InterPro" id="IPR011990">
    <property type="entry name" value="TPR-like_helical_dom_sf"/>
</dbReference>
<dbReference type="PROSITE" id="PS50005">
    <property type="entry name" value="TPR"/>
    <property type="match status" value="8"/>
</dbReference>
<evidence type="ECO:0000256" key="1">
    <source>
        <dbReference type="ARBA" id="ARBA00022737"/>
    </source>
</evidence>
<evidence type="ECO:0000313" key="4">
    <source>
        <dbReference type="EMBL" id="MBD2775755.1"/>
    </source>
</evidence>
<feature type="repeat" description="TPR" evidence="3">
    <location>
        <begin position="416"/>
        <end position="449"/>
    </location>
</feature>
<dbReference type="EMBL" id="JACXAE010000085">
    <property type="protein sequence ID" value="MBD2775755.1"/>
    <property type="molecule type" value="Genomic_DNA"/>
</dbReference>
<protein>
    <submittedName>
        <fullName evidence="4">Tetratricopeptide repeat protein</fullName>
    </submittedName>
</protein>
<dbReference type="SMART" id="SM00028">
    <property type="entry name" value="TPR"/>
    <property type="match status" value="9"/>
</dbReference>
<evidence type="ECO:0000256" key="2">
    <source>
        <dbReference type="ARBA" id="ARBA00022803"/>
    </source>
</evidence>
<dbReference type="GO" id="GO:0009279">
    <property type="term" value="C:cell outer membrane"/>
    <property type="evidence" value="ECO:0007669"/>
    <property type="project" value="TreeGrafter"/>
</dbReference>
<dbReference type="GO" id="GO:0046813">
    <property type="term" value="P:receptor-mediated virion attachment to host cell"/>
    <property type="evidence" value="ECO:0007669"/>
    <property type="project" value="TreeGrafter"/>
</dbReference>
<gene>
    <name evidence="4" type="ORF">ICL16_27780</name>
</gene>
<dbReference type="Gene3D" id="1.25.40.10">
    <property type="entry name" value="Tetratricopeptide repeat domain"/>
    <property type="match status" value="4"/>
</dbReference>
<organism evidence="4 5">
    <name type="scientific">Iningainema tapete BLCC-T55</name>
    <dbReference type="NCBI Taxonomy" id="2748662"/>
    <lineage>
        <taxon>Bacteria</taxon>
        <taxon>Bacillati</taxon>
        <taxon>Cyanobacteriota</taxon>
        <taxon>Cyanophyceae</taxon>
        <taxon>Nostocales</taxon>
        <taxon>Scytonemataceae</taxon>
        <taxon>Iningainema tapete</taxon>
    </lineage>
</organism>
<dbReference type="InterPro" id="IPR019734">
    <property type="entry name" value="TPR_rpt"/>
</dbReference>
<keyword evidence="1" id="KW-0677">Repeat</keyword>
<dbReference type="InterPro" id="IPR013105">
    <property type="entry name" value="TPR_2"/>
</dbReference>
<reference evidence="4" key="1">
    <citation type="submission" date="2020-09" db="EMBL/GenBank/DDBJ databases">
        <title>Iningainema tapete sp. nov. (Scytonemataceae, Cyanobacteria) from greenhouses in central Florida (USA) produces two types of nodularin with biosynthetic potential for microcystin-LR and anabaenopeptins.</title>
        <authorList>
            <person name="Berthold D.E."/>
            <person name="Lefler F.W."/>
            <person name="Huang I.-S."/>
            <person name="Abdulla H."/>
            <person name="Zimba P.V."/>
            <person name="Laughinghouse H.D. IV."/>
        </authorList>
    </citation>
    <scope>NUCLEOTIDE SEQUENCE</scope>
    <source>
        <strain evidence="4">BLCCT55</strain>
    </source>
</reference>
<dbReference type="SUPFAM" id="SSF48452">
    <property type="entry name" value="TPR-like"/>
    <property type="match status" value="1"/>
</dbReference>
<dbReference type="Pfam" id="PF13365">
    <property type="entry name" value="Trypsin_2"/>
    <property type="match status" value="1"/>
</dbReference>
<dbReference type="PANTHER" id="PTHR44858">
    <property type="entry name" value="TETRATRICOPEPTIDE REPEAT PROTEIN 6"/>
    <property type="match status" value="1"/>
</dbReference>
<keyword evidence="5" id="KW-1185">Reference proteome</keyword>
<evidence type="ECO:0000313" key="5">
    <source>
        <dbReference type="Proteomes" id="UP000629098"/>
    </source>
</evidence>
<feature type="repeat" description="TPR" evidence="3">
    <location>
        <begin position="348"/>
        <end position="381"/>
    </location>
</feature>
<feature type="repeat" description="TPR" evidence="3">
    <location>
        <begin position="382"/>
        <end position="415"/>
    </location>
</feature>
<dbReference type="AlphaFoldDB" id="A0A8J7CG22"/>
<dbReference type="SUPFAM" id="SSF50494">
    <property type="entry name" value="Trypsin-like serine proteases"/>
    <property type="match status" value="1"/>
</dbReference>
<feature type="repeat" description="TPR" evidence="3">
    <location>
        <begin position="314"/>
        <end position="347"/>
    </location>
</feature>
<dbReference type="Pfam" id="PF07719">
    <property type="entry name" value="TPR_2"/>
    <property type="match status" value="1"/>
</dbReference>
<dbReference type="Pfam" id="PF13181">
    <property type="entry name" value="TPR_8"/>
    <property type="match status" value="2"/>
</dbReference>
<feature type="repeat" description="TPR" evidence="3">
    <location>
        <begin position="450"/>
        <end position="483"/>
    </location>
</feature>
<feature type="repeat" description="TPR" evidence="3">
    <location>
        <begin position="280"/>
        <end position="313"/>
    </location>
</feature>
<evidence type="ECO:0000256" key="3">
    <source>
        <dbReference type="PROSITE-ProRule" id="PRU00339"/>
    </source>
</evidence>
<feature type="repeat" description="TPR" evidence="3">
    <location>
        <begin position="484"/>
        <end position="517"/>
    </location>
</feature>
<dbReference type="Pfam" id="PF13432">
    <property type="entry name" value="TPR_16"/>
    <property type="match status" value="1"/>
</dbReference>
<dbReference type="PROSITE" id="PS50293">
    <property type="entry name" value="TPR_REGION"/>
    <property type="match status" value="2"/>
</dbReference>
<dbReference type="Gene3D" id="2.40.10.10">
    <property type="entry name" value="Trypsin-like serine proteases"/>
    <property type="match status" value="2"/>
</dbReference>
<dbReference type="Pfam" id="PF13414">
    <property type="entry name" value="TPR_11"/>
    <property type="match status" value="2"/>
</dbReference>
<dbReference type="PANTHER" id="PTHR44858:SF1">
    <property type="entry name" value="UDP-N-ACETYLGLUCOSAMINE--PEPTIDE N-ACETYLGLUCOSAMINYLTRANSFERASE SPINDLY-RELATED"/>
    <property type="match status" value="1"/>
</dbReference>